<feature type="non-terminal residue" evidence="1">
    <location>
        <position position="136"/>
    </location>
</feature>
<sequence>PEGDLILFKLSTYNNGVLCVTWTEDEVKRINTLENLQYAEFLFSLASTIRKSIHLDKVTINKMRLSCARVKVQVELLSDLPKFVELEVTDPSKNSFRVEKVKVIYGMLPKYCKKCRLQGHNEDDDRILHPELKRKE</sequence>
<dbReference type="PANTHER" id="PTHR31286:SF79">
    <property type="entry name" value="N-6 ADENINE-SPECIFIC DNA METHYLASE"/>
    <property type="match status" value="1"/>
</dbReference>
<comment type="caution">
    <text evidence="1">The sequence shown here is derived from an EMBL/GenBank/DDBJ whole genome shotgun (WGS) entry which is preliminary data.</text>
</comment>
<evidence type="ECO:0000313" key="1">
    <source>
        <dbReference type="EMBL" id="KAG5599564.1"/>
    </source>
</evidence>
<dbReference type="Proteomes" id="UP000824120">
    <property type="component" value="Chromosome 6"/>
</dbReference>
<reference evidence="1 2" key="1">
    <citation type="submission" date="2020-09" db="EMBL/GenBank/DDBJ databases">
        <title>De no assembly of potato wild relative species, Solanum commersonii.</title>
        <authorList>
            <person name="Cho K."/>
        </authorList>
    </citation>
    <scope>NUCLEOTIDE SEQUENCE [LARGE SCALE GENOMIC DNA]</scope>
    <source>
        <strain evidence="1">LZ3.2</strain>
        <tissue evidence="1">Leaf</tissue>
    </source>
</reference>
<dbReference type="EMBL" id="JACXVP010000006">
    <property type="protein sequence ID" value="KAG5599564.1"/>
    <property type="molecule type" value="Genomic_DNA"/>
</dbReference>
<keyword evidence="2" id="KW-1185">Reference proteome</keyword>
<dbReference type="PANTHER" id="PTHR31286">
    <property type="entry name" value="GLYCINE-RICH CELL WALL STRUCTURAL PROTEIN 1.8-LIKE"/>
    <property type="match status" value="1"/>
</dbReference>
<protein>
    <submittedName>
        <fullName evidence="1">Uncharacterized protein</fullName>
    </submittedName>
</protein>
<dbReference type="InterPro" id="IPR040256">
    <property type="entry name" value="At4g02000-like"/>
</dbReference>
<proteinExistence type="predicted"/>
<gene>
    <name evidence="1" type="ORF">H5410_030934</name>
</gene>
<organism evidence="1 2">
    <name type="scientific">Solanum commersonii</name>
    <name type="common">Commerson's wild potato</name>
    <name type="synonym">Commerson's nightshade</name>
    <dbReference type="NCBI Taxonomy" id="4109"/>
    <lineage>
        <taxon>Eukaryota</taxon>
        <taxon>Viridiplantae</taxon>
        <taxon>Streptophyta</taxon>
        <taxon>Embryophyta</taxon>
        <taxon>Tracheophyta</taxon>
        <taxon>Spermatophyta</taxon>
        <taxon>Magnoliopsida</taxon>
        <taxon>eudicotyledons</taxon>
        <taxon>Gunneridae</taxon>
        <taxon>Pentapetalae</taxon>
        <taxon>asterids</taxon>
        <taxon>lamiids</taxon>
        <taxon>Solanales</taxon>
        <taxon>Solanaceae</taxon>
        <taxon>Solanoideae</taxon>
        <taxon>Solaneae</taxon>
        <taxon>Solanum</taxon>
    </lineage>
</organism>
<dbReference type="AlphaFoldDB" id="A0A9J5YK66"/>
<dbReference type="OrthoDB" id="997591at2759"/>
<name>A0A9J5YK66_SOLCO</name>
<evidence type="ECO:0000313" key="2">
    <source>
        <dbReference type="Proteomes" id="UP000824120"/>
    </source>
</evidence>
<accession>A0A9J5YK66</accession>